<keyword evidence="5" id="KW-1185">Reference proteome</keyword>
<dbReference type="PANTHER" id="PTHR43479:SF11">
    <property type="entry name" value="ACREF_ENVCD OPERON REPRESSOR-RELATED"/>
    <property type="match status" value="1"/>
</dbReference>
<feature type="DNA-binding region" description="H-T-H motif" evidence="2">
    <location>
        <begin position="37"/>
        <end position="56"/>
    </location>
</feature>
<dbReference type="PROSITE" id="PS01081">
    <property type="entry name" value="HTH_TETR_1"/>
    <property type="match status" value="1"/>
</dbReference>
<evidence type="ECO:0000256" key="2">
    <source>
        <dbReference type="PROSITE-ProRule" id="PRU00335"/>
    </source>
</evidence>
<gene>
    <name evidence="4" type="ORF">GCM10010979_15600</name>
</gene>
<reference evidence="4" key="2">
    <citation type="submission" date="2020-09" db="EMBL/GenBank/DDBJ databases">
        <authorList>
            <person name="Sun Q."/>
            <person name="Zhou Y."/>
        </authorList>
    </citation>
    <scope>NUCLEOTIDE SEQUENCE</scope>
    <source>
        <strain evidence="4">CGMCC 1.12813</strain>
    </source>
</reference>
<dbReference type="AlphaFoldDB" id="A0A916SIG9"/>
<dbReference type="InterPro" id="IPR050624">
    <property type="entry name" value="HTH-type_Tx_Regulator"/>
</dbReference>
<dbReference type="InterPro" id="IPR023772">
    <property type="entry name" value="DNA-bd_HTH_TetR-type_CS"/>
</dbReference>
<proteinExistence type="predicted"/>
<accession>A0A916SIG9</accession>
<name>A0A916SIG9_9MICO</name>
<dbReference type="Gene3D" id="1.10.357.10">
    <property type="entry name" value="Tetracycline Repressor, domain 2"/>
    <property type="match status" value="1"/>
</dbReference>
<evidence type="ECO:0000259" key="3">
    <source>
        <dbReference type="PROSITE" id="PS50977"/>
    </source>
</evidence>
<dbReference type="InterPro" id="IPR001647">
    <property type="entry name" value="HTH_TetR"/>
</dbReference>
<sequence length="206" mass="22962">MTSETLGLRDRKRIETRERLEKCAVTLVMRDGIENATIDAISDLADVSPRTFFNYFDSKEDAILGLRDVEITDEAIAAHIASHPDADAIESIVRLIVTRLGTSITEREVRATRLELVLRHPQLMGRQFAQMTRMAERLSSAVTAILERDPRFDGADSPTTELVLAICGAAVRVAVMELAASHCEPDPEQLQQRAIVLVREVVQKLQ</sequence>
<comment type="caution">
    <text evidence="4">The sequence shown here is derived from an EMBL/GenBank/DDBJ whole genome shotgun (WGS) entry which is preliminary data.</text>
</comment>
<dbReference type="Proteomes" id="UP000606922">
    <property type="component" value="Unassembled WGS sequence"/>
</dbReference>
<evidence type="ECO:0000313" key="5">
    <source>
        <dbReference type="Proteomes" id="UP000606922"/>
    </source>
</evidence>
<dbReference type="SUPFAM" id="SSF46689">
    <property type="entry name" value="Homeodomain-like"/>
    <property type="match status" value="1"/>
</dbReference>
<dbReference type="InterPro" id="IPR009057">
    <property type="entry name" value="Homeodomain-like_sf"/>
</dbReference>
<dbReference type="PANTHER" id="PTHR43479">
    <property type="entry name" value="ACREF/ENVCD OPERON REPRESSOR-RELATED"/>
    <property type="match status" value="1"/>
</dbReference>
<dbReference type="EMBL" id="BMGB01000001">
    <property type="protein sequence ID" value="GGB01869.1"/>
    <property type="molecule type" value="Genomic_DNA"/>
</dbReference>
<feature type="domain" description="HTH tetR-type" evidence="3">
    <location>
        <begin position="14"/>
        <end position="74"/>
    </location>
</feature>
<organism evidence="4 5">
    <name type="scientific">Conyzicola nivalis</name>
    <dbReference type="NCBI Taxonomy" id="1477021"/>
    <lineage>
        <taxon>Bacteria</taxon>
        <taxon>Bacillati</taxon>
        <taxon>Actinomycetota</taxon>
        <taxon>Actinomycetes</taxon>
        <taxon>Micrococcales</taxon>
        <taxon>Microbacteriaceae</taxon>
        <taxon>Conyzicola</taxon>
    </lineage>
</organism>
<evidence type="ECO:0000256" key="1">
    <source>
        <dbReference type="ARBA" id="ARBA00023125"/>
    </source>
</evidence>
<reference evidence="4" key="1">
    <citation type="journal article" date="2014" name="Int. J. Syst. Evol. Microbiol.">
        <title>Complete genome sequence of Corynebacterium casei LMG S-19264T (=DSM 44701T), isolated from a smear-ripened cheese.</title>
        <authorList>
            <consortium name="US DOE Joint Genome Institute (JGI-PGF)"/>
            <person name="Walter F."/>
            <person name="Albersmeier A."/>
            <person name="Kalinowski J."/>
            <person name="Ruckert C."/>
        </authorList>
    </citation>
    <scope>NUCLEOTIDE SEQUENCE</scope>
    <source>
        <strain evidence="4">CGMCC 1.12813</strain>
    </source>
</reference>
<protein>
    <submittedName>
        <fullName evidence="4">Transcriptional regulator</fullName>
    </submittedName>
</protein>
<evidence type="ECO:0000313" key="4">
    <source>
        <dbReference type="EMBL" id="GGB01869.1"/>
    </source>
</evidence>
<dbReference type="Pfam" id="PF00440">
    <property type="entry name" value="TetR_N"/>
    <property type="match status" value="1"/>
</dbReference>
<keyword evidence="1 2" id="KW-0238">DNA-binding</keyword>
<dbReference type="PROSITE" id="PS50977">
    <property type="entry name" value="HTH_TETR_2"/>
    <property type="match status" value="1"/>
</dbReference>
<dbReference type="GO" id="GO:0003677">
    <property type="term" value="F:DNA binding"/>
    <property type="evidence" value="ECO:0007669"/>
    <property type="project" value="UniProtKB-UniRule"/>
</dbReference>
<dbReference type="RefSeq" id="WP_188510076.1">
    <property type="nucleotide sequence ID" value="NZ_BMGB01000001.1"/>
</dbReference>